<proteinExistence type="predicted"/>
<gene>
    <name evidence="1" type="ORF">ADUPG1_000711</name>
</gene>
<dbReference type="Proteomes" id="UP001057375">
    <property type="component" value="Unassembled WGS sequence"/>
</dbReference>
<name>A0ABQ5KBH4_9EUKA</name>
<comment type="caution">
    <text evidence="1">The sequence shown here is derived from an EMBL/GenBank/DDBJ whole genome shotgun (WGS) entry which is preliminary data.</text>
</comment>
<accession>A0ABQ5KBH4</accession>
<feature type="non-terminal residue" evidence="1">
    <location>
        <position position="1"/>
    </location>
</feature>
<reference evidence="1" key="1">
    <citation type="submission" date="2022-03" db="EMBL/GenBank/DDBJ databases">
        <title>Draft genome sequence of Aduncisulcus paluster, a free-living microaerophilic Fornicata.</title>
        <authorList>
            <person name="Yuyama I."/>
            <person name="Kume K."/>
            <person name="Tamura T."/>
            <person name="Inagaki Y."/>
            <person name="Hashimoto T."/>
        </authorList>
    </citation>
    <scope>NUCLEOTIDE SEQUENCE</scope>
    <source>
        <strain evidence="1">NY0171</strain>
    </source>
</reference>
<protein>
    <submittedName>
        <fullName evidence="1">Uncharacterized protein</fullName>
    </submittedName>
</protein>
<keyword evidence="2" id="KW-1185">Reference proteome</keyword>
<organism evidence="1 2">
    <name type="scientific">Aduncisulcus paluster</name>
    <dbReference type="NCBI Taxonomy" id="2918883"/>
    <lineage>
        <taxon>Eukaryota</taxon>
        <taxon>Metamonada</taxon>
        <taxon>Carpediemonas-like organisms</taxon>
        <taxon>Aduncisulcus</taxon>
    </lineage>
</organism>
<sequence length="182" mass="21210">FIQIITITPKFIHEGSSSCIPIPRDDPLIIEPDFDCIEARNLTYDEHSHMYDQSFSARKMLEQDYGGWFTHVFIPFFPSNRMKASNGKIITSKKFKFPELTHKTWYYLPIDLFDVSMCVIEGKGRRAGKEDFILSSLIFIREETPEESITRKIQKYSLEKLWTDSPLVLAESLLSKKVKTYA</sequence>
<evidence type="ECO:0000313" key="1">
    <source>
        <dbReference type="EMBL" id="GKT28535.1"/>
    </source>
</evidence>
<evidence type="ECO:0000313" key="2">
    <source>
        <dbReference type="Proteomes" id="UP001057375"/>
    </source>
</evidence>
<feature type="non-terminal residue" evidence="1">
    <location>
        <position position="182"/>
    </location>
</feature>
<dbReference type="EMBL" id="BQXS01000338">
    <property type="protein sequence ID" value="GKT28535.1"/>
    <property type="molecule type" value="Genomic_DNA"/>
</dbReference>